<reference evidence="2" key="1">
    <citation type="journal article" date="2017" name="Science">
        <title>Giant viruses with an expanded complement of translation system components.</title>
        <authorList>
            <person name="Schulz F."/>
            <person name="Yutin N."/>
            <person name="Ivanova N.N."/>
            <person name="Ortega D.R."/>
            <person name="Lee T.K."/>
            <person name="Vierheilig J."/>
            <person name="Daims H."/>
            <person name="Horn M."/>
            <person name="Wagner M."/>
            <person name="Jensen G.J."/>
            <person name="Kyrpides N.C."/>
            <person name="Koonin E.V."/>
            <person name="Woyke T."/>
        </authorList>
    </citation>
    <scope>NUCLEOTIDE SEQUENCE</scope>
    <source>
        <strain evidence="2">CTV1</strain>
    </source>
</reference>
<keyword evidence="1" id="KW-0812">Transmembrane</keyword>
<feature type="transmembrane region" description="Helical" evidence="1">
    <location>
        <begin position="47"/>
        <end position="66"/>
    </location>
</feature>
<evidence type="ECO:0000256" key="1">
    <source>
        <dbReference type="SAM" id="Phobius"/>
    </source>
</evidence>
<keyword evidence="1" id="KW-1133">Transmembrane helix</keyword>
<evidence type="ECO:0000313" key="2">
    <source>
        <dbReference type="EMBL" id="ARF08725.1"/>
    </source>
</evidence>
<accession>A0A1V0SAH8</accession>
<organism evidence="2">
    <name type="scientific">Catovirus CTV1</name>
    <dbReference type="NCBI Taxonomy" id="1977631"/>
    <lineage>
        <taxon>Viruses</taxon>
        <taxon>Varidnaviria</taxon>
        <taxon>Bamfordvirae</taxon>
        <taxon>Nucleocytoviricota</taxon>
        <taxon>Megaviricetes</taxon>
        <taxon>Imitervirales</taxon>
        <taxon>Mimiviridae</taxon>
        <taxon>Klosneuvirinae</taxon>
        <taxon>Catovirus</taxon>
    </lineage>
</organism>
<sequence length="96" mass="11578">MELSPSILFKSEILTVKLCVLFFQKSFALMCGTKYFNIIYPKLIKNIYLATAYMWKYMPYIVINIVDNRNIFILLNVLINLFFYSFYFNFYLYSVL</sequence>
<dbReference type="EMBL" id="KY684083">
    <property type="protein sequence ID" value="ARF08725.1"/>
    <property type="molecule type" value="Genomic_DNA"/>
</dbReference>
<protein>
    <submittedName>
        <fullName evidence="2">Uncharacterized protein</fullName>
    </submittedName>
</protein>
<gene>
    <name evidence="2" type="ORF">Catovirus_1_775</name>
</gene>
<keyword evidence="1" id="KW-0472">Membrane</keyword>
<proteinExistence type="predicted"/>
<name>A0A1V0SAH8_9VIRU</name>
<feature type="transmembrane region" description="Helical" evidence="1">
    <location>
        <begin position="73"/>
        <end position="93"/>
    </location>
</feature>